<dbReference type="AlphaFoldDB" id="A0A0C3AXE9"/>
<sequence>MPPPTKLSIPNPNLNTNRIFSKEEVASLHSIIQLEKQLAASLETQITTAQVACTELGNRYREQLAILESIQSQFCTAKQHLELLRAHKRLITKSIEKYRSTFHPILSLPSELLSQIFEHLDTFDGGEYPSLLEATRGVGAGRLWEDKRRVNICRLDEIPVISVLELNLQRTLSHLEIEFNKGVNDDGSHEDEDGLFHKSWTWSAFLH</sequence>
<keyword evidence="3" id="KW-1185">Reference proteome</keyword>
<organism evidence="2 3">
    <name type="scientific">Serendipita vermifera MAFF 305830</name>
    <dbReference type="NCBI Taxonomy" id="933852"/>
    <lineage>
        <taxon>Eukaryota</taxon>
        <taxon>Fungi</taxon>
        <taxon>Dikarya</taxon>
        <taxon>Basidiomycota</taxon>
        <taxon>Agaricomycotina</taxon>
        <taxon>Agaricomycetes</taxon>
        <taxon>Sebacinales</taxon>
        <taxon>Serendipitaceae</taxon>
        <taxon>Serendipita</taxon>
    </lineage>
</organism>
<reference evidence="2 3" key="1">
    <citation type="submission" date="2014-04" db="EMBL/GenBank/DDBJ databases">
        <authorList>
            <consortium name="DOE Joint Genome Institute"/>
            <person name="Kuo A."/>
            <person name="Zuccaro A."/>
            <person name="Kohler A."/>
            <person name="Nagy L.G."/>
            <person name="Floudas D."/>
            <person name="Copeland A."/>
            <person name="Barry K.W."/>
            <person name="Cichocki N."/>
            <person name="Veneault-Fourrey C."/>
            <person name="LaButti K."/>
            <person name="Lindquist E.A."/>
            <person name="Lipzen A."/>
            <person name="Lundell T."/>
            <person name="Morin E."/>
            <person name="Murat C."/>
            <person name="Sun H."/>
            <person name="Tunlid A."/>
            <person name="Henrissat B."/>
            <person name="Grigoriev I.V."/>
            <person name="Hibbett D.S."/>
            <person name="Martin F."/>
            <person name="Nordberg H.P."/>
            <person name="Cantor M.N."/>
            <person name="Hua S.X."/>
        </authorList>
    </citation>
    <scope>NUCLEOTIDE SEQUENCE [LARGE SCALE GENOMIC DNA]</scope>
    <source>
        <strain evidence="2 3">MAFF 305830</strain>
    </source>
</reference>
<dbReference type="STRING" id="933852.A0A0C3AXE9"/>
<evidence type="ECO:0000313" key="2">
    <source>
        <dbReference type="EMBL" id="KIM23926.1"/>
    </source>
</evidence>
<evidence type="ECO:0000259" key="1">
    <source>
        <dbReference type="PROSITE" id="PS50181"/>
    </source>
</evidence>
<dbReference type="InterPro" id="IPR001810">
    <property type="entry name" value="F-box_dom"/>
</dbReference>
<protein>
    <recommendedName>
        <fullName evidence="1">F-box domain-containing protein</fullName>
    </recommendedName>
</protein>
<name>A0A0C3AXE9_SERVB</name>
<dbReference type="Proteomes" id="UP000054097">
    <property type="component" value="Unassembled WGS sequence"/>
</dbReference>
<dbReference type="PROSITE" id="PS50181">
    <property type="entry name" value="FBOX"/>
    <property type="match status" value="1"/>
</dbReference>
<dbReference type="EMBL" id="KN824330">
    <property type="protein sequence ID" value="KIM23926.1"/>
    <property type="molecule type" value="Genomic_DNA"/>
</dbReference>
<accession>A0A0C3AXE9</accession>
<gene>
    <name evidence="2" type="ORF">M408DRAFT_11312</name>
</gene>
<proteinExistence type="predicted"/>
<dbReference type="HOGENOM" id="CLU_1327102_0_0_1"/>
<evidence type="ECO:0000313" key="3">
    <source>
        <dbReference type="Proteomes" id="UP000054097"/>
    </source>
</evidence>
<feature type="domain" description="F-box" evidence="1">
    <location>
        <begin position="102"/>
        <end position="124"/>
    </location>
</feature>
<reference evidence="3" key="2">
    <citation type="submission" date="2015-01" db="EMBL/GenBank/DDBJ databases">
        <title>Evolutionary Origins and Diversification of the Mycorrhizal Mutualists.</title>
        <authorList>
            <consortium name="DOE Joint Genome Institute"/>
            <consortium name="Mycorrhizal Genomics Consortium"/>
            <person name="Kohler A."/>
            <person name="Kuo A."/>
            <person name="Nagy L.G."/>
            <person name="Floudas D."/>
            <person name="Copeland A."/>
            <person name="Barry K.W."/>
            <person name="Cichocki N."/>
            <person name="Veneault-Fourrey C."/>
            <person name="LaButti K."/>
            <person name="Lindquist E.A."/>
            <person name="Lipzen A."/>
            <person name="Lundell T."/>
            <person name="Morin E."/>
            <person name="Murat C."/>
            <person name="Riley R."/>
            <person name="Ohm R."/>
            <person name="Sun H."/>
            <person name="Tunlid A."/>
            <person name="Henrissat B."/>
            <person name="Grigoriev I.V."/>
            <person name="Hibbett D.S."/>
            <person name="Martin F."/>
        </authorList>
    </citation>
    <scope>NUCLEOTIDE SEQUENCE [LARGE SCALE GENOMIC DNA]</scope>
    <source>
        <strain evidence="3">MAFF 305830</strain>
    </source>
</reference>